<sequence>MEISFFAVSFTAWKLWKKTKLVPVKAMDLYTDTVQSKKDIRRRRRRRRRRDLSRQGTGEKLPVLLEDEEEPEEEEQEKAEGQRKEPGDKRADMAFASRALQYLGF</sequence>
<evidence type="ECO:0000256" key="1">
    <source>
        <dbReference type="SAM" id="MobiDB-lite"/>
    </source>
</evidence>
<name>A0AAJ4XMI4_9BASI</name>
<comment type="caution">
    <text evidence="2">The sequence shown here is derived from an EMBL/GenBank/DDBJ whole genome shotgun (WGS) entry which is preliminary data.</text>
</comment>
<gene>
    <name evidence="2" type="ORF">MEPE_04019</name>
</gene>
<proteinExistence type="predicted"/>
<protein>
    <submittedName>
        <fullName evidence="2">Uncharacterized protein</fullName>
    </submittedName>
</protein>
<organism evidence="2 3">
    <name type="scientific">Melanopsichium pennsylvanicum</name>
    <dbReference type="NCBI Taxonomy" id="63383"/>
    <lineage>
        <taxon>Eukaryota</taxon>
        <taxon>Fungi</taxon>
        <taxon>Dikarya</taxon>
        <taxon>Basidiomycota</taxon>
        <taxon>Ustilaginomycotina</taxon>
        <taxon>Ustilaginomycetes</taxon>
        <taxon>Ustilaginales</taxon>
        <taxon>Ustilaginaceae</taxon>
        <taxon>Melanopsichium</taxon>
    </lineage>
</organism>
<dbReference type="EMBL" id="OAPG01000009">
    <property type="protein sequence ID" value="SNX85310.1"/>
    <property type="molecule type" value="Genomic_DNA"/>
</dbReference>
<feature type="compositionally biased region" description="Acidic residues" evidence="1">
    <location>
        <begin position="65"/>
        <end position="77"/>
    </location>
</feature>
<keyword evidence="3" id="KW-1185">Reference proteome</keyword>
<feature type="compositionally biased region" description="Basic and acidic residues" evidence="1">
    <location>
        <begin position="78"/>
        <end position="91"/>
    </location>
</feature>
<feature type="compositionally biased region" description="Basic residues" evidence="1">
    <location>
        <begin position="39"/>
        <end position="51"/>
    </location>
</feature>
<feature type="region of interest" description="Disordered" evidence="1">
    <location>
        <begin position="35"/>
        <end position="91"/>
    </location>
</feature>
<accession>A0AAJ4XMI4</accession>
<evidence type="ECO:0000313" key="3">
    <source>
        <dbReference type="Proteomes" id="UP001294444"/>
    </source>
</evidence>
<evidence type="ECO:0000313" key="2">
    <source>
        <dbReference type="EMBL" id="SNX85310.1"/>
    </source>
</evidence>
<dbReference type="AlphaFoldDB" id="A0AAJ4XMI4"/>
<reference evidence="2" key="1">
    <citation type="submission" date="2023-10" db="EMBL/GenBank/DDBJ databases">
        <authorList>
            <person name="Guldener U."/>
        </authorList>
    </citation>
    <scope>NUCLEOTIDE SEQUENCE</scope>
    <source>
        <strain evidence="2">Mp4</strain>
    </source>
</reference>
<dbReference type="Proteomes" id="UP001294444">
    <property type="component" value="Unassembled WGS sequence"/>
</dbReference>